<dbReference type="EMBL" id="JBBWRZ010000007">
    <property type="protein sequence ID" value="KAK8232512.1"/>
    <property type="molecule type" value="Genomic_DNA"/>
</dbReference>
<feature type="region of interest" description="Disordered" evidence="1">
    <location>
        <begin position="1"/>
        <end position="66"/>
    </location>
</feature>
<protein>
    <submittedName>
        <fullName evidence="2">Uncharacterized protein</fullName>
    </submittedName>
</protein>
<evidence type="ECO:0000256" key="1">
    <source>
        <dbReference type="SAM" id="MobiDB-lite"/>
    </source>
</evidence>
<sequence length="216" mass="23757">MSSRHHHPYHPLSSHPPATSDTSLTHHHHAGYRVRRLGPESSGGKGKTKQRDAVLSGHGVKRAPPRAWDDWDAAALQRRNRRLLRPSSRPHGYSYPHQQHPLQHGSHTQRQQQHHYAHQHASAPSSHAHTTSSRARPNSSARRSHPRPLINVGHNHNHHHGSSFAARAAATPHAGLNDVLRAAMYQPDAADDDEDVGAKASATGFAALYARGKEVA</sequence>
<proteinExistence type="predicted"/>
<accession>A0ABR1YL40</accession>
<feature type="compositionally biased region" description="Low complexity" evidence="1">
    <location>
        <begin position="119"/>
        <end position="141"/>
    </location>
</feature>
<feature type="region of interest" description="Disordered" evidence="1">
    <location>
        <begin position="84"/>
        <end position="168"/>
    </location>
</feature>
<keyword evidence="3" id="KW-1185">Reference proteome</keyword>
<reference evidence="2 3" key="1">
    <citation type="submission" date="2024-04" db="EMBL/GenBank/DDBJ databases">
        <title>Phyllosticta paracitricarpa is synonymous to the EU quarantine fungus P. citricarpa based on phylogenomic analyses.</title>
        <authorList>
            <consortium name="Lawrence Berkeley National Laboratory"/>
            <person name="Van Ingen-Buijs V.A."/>
            <person name="Van Westerhoven A.C."/>
            <person name="Haridas S."/>
            <person name="Skiadas P."/>
            <person name="Martin F."/>
            <person name="Groenewald J.Z."/>
            <person name="Crous P.W."/>
            <person name="Seidl M.F."/>
        </authorList>
    </citation>
    <scope>NUCLEOTIDE SEQUENCE [LARGE SCALE GENOMIC DNA]</scope>
    <source>
        <strain evidence="2 3">CBS 123374</strain>
    </source>
</reference>
<comment type="caution">
    <text evidence="2">The sequence shown here is derived from an EMBL/GenBank/DDBJ whole genome shotgun (WGS) entry which is preliminary data.</text>
</comment>
<evidence type="ECO:0000313" key="2">
    <source>
        <dbReference type="EMBL" id="KAK8232512.1"/>
    </source>
</evidence>
<name>A0ABR1YL40_9PEZI</name>
<evidence type="ECO:0000313" key="3">
    <source>
        <dbReference type="Proteomes" id="UP001492380"/>
    </source>
</evidence>
<feature type="compositionally biased region" description="Basic residues" evidence="1">
    <location>
        <begin position="25"/>
        <end position="36"/>
    </location>
</feature>
<gene>
    <name evidence="2" type="ORF">HDK90DRAFT_512429</name>
</gene>
<dbReference type="Proteomes" id="UP001492380">
    <property type="component" value="Unassembled WGS sequence"/>
</dbReference>
<organism evidence="2 3">
    <name type="scientific">Phyllosticta capitalensis</name>
    <dbReference type="NCBI Taxonomy" id="121624"/>
    <lineage>
        <taxon>Eukaryota</taxon>
        <taxon>Fungi</taxon>
        <taxon>Dikarya</taxon>
        <taxon>Ascomycota</taxon>
        <taxon>Pezizomycotina</taxon>
        <taxon>Dothideomycetes</taxon>
        <taxon>Dothideomycetes incertae sedis</taxon>
        <taxon>Botryosphaeriales</taxon>
        <taxon>Phyllostictaceae</taxon>
        <taxon>Phyllosticta</taxon>
    </lineage>
</organism>